<organism evidence="1 2">
    <name type="scientific">Sphingomonas dokdonensis</name>
    <dbReference type="NCBI Taxonomy" id="344880"/>
    <lineage>
        <taxon>Bacteria</taxon>
        <taxon>Pseudomonadati</taxon>
        <taxon>Pseudomonadota</taxon>
        <taxon>Alphaproteobacteria</taxon>
        <taxon>Sphingomonadales</taxon>
        <taxon>Sphingomonadaceae</taxon>
        <taxon>Sphingomonas</taxon>
    </lineage>
</organism>
<sequence>MSPGVRMESLEVSREAAERARRDLQPLLNTWIGRLNEYPGFGAWKREALGASLDRLDIGVESSVPHGDFYFDAETERQHRIVSSYYALWAAQNDIRDSGYYFRRFPFSGLPVTKASHLRMCCELYFNRIHHFRERWRAFLKVMKRSGRMKALQEEHFIEALADRFSNEIAARNRVHHEAAFDDPDISALTIAGMLARDNDEKGWGLAGSWTYRRACKVWVRRVEAAAMDADLFIGVAATLMLASADFLKVD</sequence>
<accession>A0A245ZDQ8</accession>
<reference evidence="1 2" key="1">
    <citation type="submission" date="2017-03" db="EMBL/GenBank/DDBJ databases">
        <title>Genome sequence of Sphingomonas dokdonensis DSM 21029.</title>
        <authorList>
            <person name="Poehlein A."/>
            <person name="Wuebbeler J.H."/>
            <person name="Steinbuechel A."/>
            <person name="Daniel R."/>
        </authorList>
    </citation>
    <scope>NUCLEOTIDE SEQUENCE [LARGE SCALE GENOMIC DNA]</scope>
    <source>
        <strain evidence="1 2">DSM 21029</strain>
    </source>
</reference>
<gene>
    <name evidence="1" type="ORF">SPDO_29630</name>
</gene>
<proteinExistence type="predicted"/>
<evidence type="ECO:0000313" key="2">
    <source>
        <dbReference type="Proteomes" id="UP000197290"/>
    </source>
</evidence>
<evidence type="ECO:0008006" key="3">
    <source>
        <dbReference type="Google" id="ProtNLM"/>
    </source>
</evidence>
<keyword evidence="2" id="KW-1185">Reference proteome</keyword>
<evidence type="ECO:0000313" key="1">
    <source>
        <dbReference type="EMBL" id="OWK27880.1"/>
    </source>
</evidence>
<dbReference type="AlphaFoldDB" id="A0A245ZDQ8"/>
<dbReference type="EMBL" id="NBBI01000008">
    <property type="protein sequence ID" value="OWK27880.1"/>
    <property type="molecule type" value="Genomic_DNA"/>
</dbReference>
<comment type="caution">
    <text evidence="1">The sequence shown here is derived from an EMBL/GenBank/DDBJ whole genome shotgun (WGS) entry which is preliminary data.</text>
</comment>
<name>A0A245ZDQ8_9SPHN</name>
<dbReference type="Proteomes" id="UP000197290">
    <property type="component" value="Unassembled WGS sequence"/>
</dbReference>
<protein>
    <recommendedName>
        <fullName evidence="3">Cthe-2314-like HEPN domain-containing protein</fullName>
    </recommendedName>
</protein>